<proteinExistence type="predicted"/>
<evidence type="ECO:0000259" key="1">
    <source>
        <dbReference type="PROSITE" id="PS51781"/>
    </source>
</evidence>
<dbReference type="EMBL" id="DPIY01000005">
    <property type="protein sequence ID" value="HCT56483.1"/>
    <property type="molecule type" value="Genomic_DNA"/>
</dbReference>
<organism evidence="2 3">
    <name type="scientific">Gemmatimonas aurantiaca</name>
    <dbReference type="NCBI Taxonomy" id="173480"/>
    <lineage>
        <taxon>Bacteria</taxon>
        <taxon>Pseudomonadati</taxon>
        <taxon>Gemmatimonadota</taxon>
        <taxon>Gemmatimonadia</taxon>
        <taxon>Gemmatimonadales</taxon>
        <taxon>Gemmatimonadaceae</taxon>
        <taxon>Gemmatimonas</taxon>
    </lineage>
</organism>
<reference evidence="2 3" key="1">
    <citation type="journal article" date="2018" name="Nat. Biotechnol.">
        <title>A standardized bacterial taxonomy based on genome phylogeny substantially revises the tree of life.</title>
        <authorList>
            <person name="Parks D.H."/>
            <person name="Chuvochina M."/>
            <person name="Waite D.W."/>
            <person name="Rinke C."/>
            <person name="Skarshewski A."/>
            <person name="Chaumeil P.A."/>
            <person name="Hugenholtz P."/>
        </authorList>
    </citation>
    <scope>NUCLEOTIDE SEQUENCE [LARGE SCALE GENOMIC DNA]</scope>
    <source>
        <strain evidence="2">UBA8844</strain>
    </source>
</reference>
<dbReference type="Pfam" id="PF08239">
    <property type="entry name" value="SH3_3"/>
    <property type="match status" value="1"/>
</dbReference>
<dbReference type="InterPro" id="IPR003646">
    <property type="entry name" value="SH3-like_bac-type"/>
</dbReference>
<dbReference type="PROSITE" id="PS51781">
    <property type="entry name" value="SH3B"/>
    <property type="match status" value="1"/>
</dbReference>
<protein>
    <submittedName>
        <fullName evidence="2">SH3 domain-containing protein</fullName>
    </submittedName>
</protein>
<name>A0A3D4V5R7_9BACT</name>
<evidence type="ECO:0000313" key="2">
    <source>
        <dbReference type="EMBL" id="HCT56483.1"/>
    </source>
</evidence>
<evidence type="ECO:0000313" key="3">
    <source>
        <dbReference type="Proteomes" id="UP000264071"/>
    </source>
</evidence>
<dbReference type="Gene3D" id="2.30.30.40">
    <property type="entry name" value="SH3 Domains"/>
    <property type="match status" value="1"/>
</dbReference>
<dbReference type="AlphaFoldDB" id="A0A3D4V5R7"/>
<accession>A0A3D4V5R7</accession>
<dbReference type="OMA" id="QWWLIRT"/>
<sequence>MPTLQDKYAELIAAASAGGTTNLQVRTQDNVLYIDGVVPTGETKDQLWNIYDKIDPDFRSADLVLNLDVSPAAPSTKFKVTTESSNLNIRKGPGTDQPIIGKAAHHSEVTLLSRYNSEWALIRSANNEEGYCSLKYLTAI</sequence>
<gene>
    <name evidence="2" type="ORF">DGD08_04640</name>
</gene>
<feature type="domain" description="SH3b" evidence="1">
    <location>
        <begin position="75"/>
        <end position="140"/>
    </location>
</feature>
<dbReference type="Proteomes" id="UP000264071">
    <property type="component" value="Unassembled WGS sequence"/>
</dbReference>
<dbReference type="SMART" id="SM00287">
    <property type="entry name" value="SH3b"/>
    <property type="match status" value="1"/>
</dbReference>
<comment type="caution">
    <text evidence="2">The sequence shown here is derived from an EMBL/GenBank/DDBJ whole genome shotgun (WGS) entry which is preliminary data.</text>
</comment>